<comment type="caution">
    <text evidence="6">The sequence shown here is derived from an EMBL/GenBank/DDBJ whole genome shotgun (WGS) entry which is preliminary data.</text>
</comment>
<comment type="similarity">
    <text evidence="1">Belongs to the ABC transporter superfamily.</text>
</comment>
<dbReference type="PANTHER" id="PTHR42798">
    <property type="entry name" value="LIPOPROTEIN-RELEASING SYSTEM ATP-BINDING PROTEIN LOLD"/>
    <property type="match status" value="1"/>
</dbReference>
<gene>
    <name evidence="6" type="ORF">LKD70_05505</name>
</gene>
<dbReference type="InterPro" id="IPR003593">
    <property type="entry name" value="AAA+_ATPase"/>
</dbReference>
<dbReference type="PANTHER" id="PTHR42798:SF6">
    <property type="entry name" value="CELL DIVISION ATP-BINDING PROTEIN FTSE"/>
    <property type="match status" value="1"/>
</dbReference>
<keyword evidence="2" id="KW-0813">Transport</keyword>
<feature type="domain" description="ABC transporter" evidence="5">
    <location>
        <begin position="4"/>
        <end position="239"/>
    </location>
</feature>
<keyword evidence="7" id="KW-1185">Reference proteome</keyword>
<reference evidence="6 7" key="1">
    <citation type="submission" date="2021-10" db="EMBL/GenBank/DDBJ databases">
        <title>Anaerobic single-cell dispensing facilitates the cultivation of human gut bacteria.</title>
        <authorList>
            <person name="Afrizal A."/>
        </authorList>
    </citation>
    <scope>NUCLEOTIDE SEQUENCE [LARGE SCALE GENOMIC DNA]</scope>
    <source>
        <strain evidence="6 7">CLA-AA-H200</strain>
    </source>
</reference>
<dbReference type="InterPro" id="IPR003439">
    <property type="entry name" value="ABC_transporter-like_ATP-bd"/>
</dbReference>
<evidence type="ECO:0000313" key="7">
    <source>
        <dbReference type="Proteomes" id="UP001198151"/>
    </source>
</evidence>
<dbReference type="EMBL" id="JAJEQX010000007">
    <property type="protein sequence ID" value="MCC2253894.1"/>
    <property type="molecule type" value="Genomic_DNA"/>
</dbReference>
<dbReference type="Gene3D" id="3.40.50.300">
    <property type="entry name" value="P-loop containing nucleotide triphosphate hydrolases"/>
    <property type="match status" value="1"/>
</dbReference>
<dbReference type="InterPro" id="IPR027417">
    <property type="entry name" value="P-loop_NTPase"/>
</dbReference>
<dbReference type="SUPFAM" id="SSF52540">
    <property type="entry name" value="P-loop containing nucleoside triphosphate hydrolases"/>
    <property type="match status" value="1"/>
</dbReference>
<sequence>MNIITASDLKKVYRTGALETCALRGVSFTVEEGTFTAVVGSSGSGKSTLLNILGALDSPTEGDVIIRGTRLSDMSRDEKAVFRRRSIGFIFQNFNLIPVLNVYDNIVLPLKLDGQEIDRGFIRTLLKSLGLADKIHRTPGALSGGEQQRTAIARALASRPAVVLADEPTGNLDSRTGAEVMTLMQSLSRKFRQTLIVVTHSADVASMADRIIRIEDGLIVPGNERFPSADVLFRKGGESL</sequence>
<evidence type="ECO:0000313" key="6">
    <source>
        <dbReference type="EMBL" id="MCC2253894.1"/>
    </source>
</evidence>
<protein>
    <submittedName>
        <fullName evidence="6">ABC transporter ATP-binding protein</fullName>
    </submittedName>
</protein>
<keyword evidence="3" id="KW-0547">Nucleotide-binding</keyword>
<organism evidence="6 7">
    <name type="scientific">Ruminococcus turbiniformis</name>
    <dbReference type="NCBI Taxonomy" id="2881258"/>
    <lineage>
        <taxon>Bacteria</taxon>
        <taxon>Bacillati</taxon>
        <taxon>Bacillota</taxon>
        <taxon>Clostridia</taxon>
        <taxon>Eubacteriales</taxon>
        <taxon>Oscillospiraceae</taxon>
        <taxon>Ruminococcus</taxon>
    </lineage>
</organism>
<evidence type="ECO:0000256" key="3">
    <source>
        <dbReference type="ARBA" id="ARBA00022741"/>
    </source>
</evidence>
<keyword evidence="4 6" id="KW-0067">ATP-binding</keyword>
<dbReference type="CDD" id="cd03255">
    <property type="entry name" value="ABC_MJ0796_LolCDE_FtsE"/>
    <property type="match status" value="1"/>
</dbReference>
<name>A0ABS8FWA3_9FIRM</name>
<dbReference type="RefSeq" id="WP_227707037.1">
    <property type="nucleotide sequence ID" value="NZ_JAJEQX010000007.1"/>
</dbReference>
<evidence type="ECO:0000256" key="2">
    <source>
        <dbReference type="ARBA" id="ARBA00022448"/>
    </source>
</evidence>
<dbReference type="Proteomes" id="UP001198151">
    <property type="component" value="Unassembled WGS sequence"/>
</dbReference>
<dbReference type="PROSITE" id="PS50893">
    <property type="entry name" value="ABC_TRANSPORTER_2"/>
    <property type="match status" value="1"/>
</dbReference>
<dbReference type="InterPro" id="IPR017911">
    <property type="entry name" value="MacB-like_ATP-bd"/>
</dbReference>
<dbReference type="GO" id="GO:0005524">
    <property type="term" value="F:ATP binding"/>
    <property type="evidence" value="ECO:0007669"/>
    <property type="project" value="UniProtKB-KW"/>
</dbReference>
<dbReference type="Pfam" id="PF00005">
    <property type="entry name" value="ABC_tran"/>
    <property type="match status" value="1"/>
</dbReference>
<evidence type="ECO:0000256" key="1">
    <source>
        <dbReference type="ARBA" id="ARBA00005417"/>
    </source>
</evidence>
<accession>A0ABS8FWA3</accession>
<proteinExistence type="inferred from homology"/>
<dbReference type="SMART" id="SM00382">
    <property type="entry name" value="AAA"/>
    <property type="match status" value="1"/>
</dbReference>
<evidence type="ECO:0000259" key="5">
    <source>
        <dbReference type="PROSITE" id="PS50893"/>
    </source>
</evidence>
<evidence type="ECO:0000256" key="4">
    <source>
        <dbReference type="ARBA" id="ARBA00022840"/>
    </source>
</evidence>